<dbReference type="KEGG" id="fri:FraEuI1c_5291"/>
<name>E3J886_PSEI1</name>
<dbReference type="SMART" id="SM00382">
    <property type="entry name" value="AAA"/>
    <property type="match status" value="1"/>
</dbReference>
<dbReference type="SUPFAM" id="SSF52540">
    <property type="entry name" value="P-loop containing nucleoside triphosphate hydrolases"/>
    <property type="match status" value="1"/>
</dbReference>
<evidence type="ECO:0000256" key="1">
    <source>
        <dbReference type="ARBA" id="ARBA00005417"/>
    </source>
</evidence>
<keyword evidence="3" id="KW-0547">Nucleotide-binding</keyword>
<dbReference type="GO" id="GO:0015658">
    <property type="term" value="F:branched-chain amino acid transmembrane transporter activity"/>
    <property type="evidence" value="ECO:0007669"/>
    <property type="project" value="TreeGrafter"/>
</dbReference>
<dbReference type="PANTHER" id="PTHR43820">
    <property type="entry name" value="HIGH-AFFINITY BRANCHED-CHAIN AMINO ACID TRANSPORT ATP-BINDING PROTEIN LIVF"/>
    <property type="match status" value="1"/>
</dbReference>
<dbReference type="STRING" id="298654.FraEuI1c_5291"/>
<gene>
    <name evidence="7" type="ordered locus">FraEuI1c_5291</name>
</gene>
<dbReference type="InParanoid" id="E3J886"/>
<evidence type="ECO:0000313" key="8">
    <source>
        <dbReference type="Proteomes" id="UP000002484"/>
    </source>
</evidence>
<dbReference type="AlphaFoldDB" id="E3J886"/>
<keyword evidence="8" id="KW-1185">Reference proteome</keyword>
<keyword evidence="2" id="KW-0813">Transport</keyword>
<proteinExistence type="inferred from homology"/>
<dbReference type="InterPro" id="IPR027417">
    <property type="entry name" value="P-loop_NTPase"/>
</dbReference>
<evidence type="ECO:0000313" key="7">
    <source>
        <dbReference type="EMBL" id="ADP83279.1"/>
    </source>
</evidence>
<dbReference type="PROSITE" id="PS50893">
    <property type="entry name" value="ABC_TRANSPORTER_2"/>
    <property type="match status" value="1"/>
</dbReference>
<protein>
    <submittedName>
        <fullName evidence="7">ABC transporter related protein</fullName>
    </submittedName>
</protein>
<dbReference type="CDD" id="cd03224">
    <property type="entry name" value="ABC_TM1139_LivF_branched"/>
    <property type="match status" value="1"/>
</dbReference>
<keyword evidence="4" id="KW-0067">ATP-binding</keyword>
<dbReference type="Gene3D" id="3.40.50.300">
    <property type="entry name" value="P-loop containing nucleotide triphosphate hydrolases"/>
    <property type="match status" value="1"/>
</dbReference>
<comment type="similarity">
    <text evidence="1">Belongs to the ABC transporter superfamily.</text>
</comment>
<dbReference type="GO" id="GO:0016887">
    <property type="term" value="F:ATP hydrolysis activity"/>
    <property type="evidence" value="ECO:0007669"/>
    <property type="project" value="InterPro"/>
</dbReference>
<dbReference type="GO" id="GO:0005524">
    <property type="term" value="F:ATP binding"/>
    <property type="evidence" value="ECO:0007669"/>
    <property type="project" value="UniProtKB-KW"/>
</dbReference>
<dbReference type="InterPro" id="IPR003439">
    <property type="entry name" value="ABC_transporter-like_ATP-bd"/>
</dbReference>
<evidence type="ECO:0000259" key="6">
    <source>
        <dbReference type="PROSITE" id="PS50893"/>
    </source>
</evidence>
<keyword evidence="5" id="KW-0029">Amino-acid transport</keyword>
<dbReference type="eggNOG" id="COG0410">
    <property type="taxonomic scope" value="Bacteria"/>
</dbReference>
<reference evidence="7 8" key="1">
    <citation type="submission" date="2010-10" db="EMBL/GenBank/DDBJ databases">
        <title>Complete sequence of Frankia sp. EuI1c.</title>
        <authorList>
            <consortium name="US DOE Joint Genome Institute"/>
            <person name="Lucas S."/>
            <person name="Copeland A."/>
            <person name="Lapidus A."/>
            <person name="Cheng J.-F."/>
            <person name="Bruce D."/>
            <person name="Goodwin L."/>
            <person name="Pitluck S."/>
            <person name="Chertkov O."/>
            <person name="Detter J.C."/>
            <person name="Han C."/>
            <person name="Tapia R."/>
            <person name="Land M."/>
            <person name="Hauser L."/>
            <person name="Jeffries C."/>
            <person name="Kyrpides N."/>
            <person name="Ivanova N."/>
            <person name="Mikhailova N."/>
            <person name="Beauchemin N."/>
            <person name="Sen A."/>
            <person name="Sur S.A."/>
            <person name="Gtari M."/>
            <person name="Wall L."/>
            <person name="Tisa L."/>
            <person name="Woyke T."/>
        </authorList>
    </citation>
    <scope>NUCLEOTIDE SEQUENCE [LARGE SCALE GENOMIC DNA]</scope>
    <source>
        <strain evidence="8">DSM 45817 / CECT 9037 / EuI1c</strain>
    </source>
</reference>
<evidence type="ECO:0000256" key="5">
    <source>
        <dbReference type="ARBA" id="ARBA00022970"/>
    </source>
</evidence>
<dbReference type="Proteomes" id="UP000002484">
    <property type="component" value="Chromosome"/>
</dbReference>
<evidence type="ECO:0000256" key="3">
    <source>
        <dbReference type="ARBA" id="ARBA00022741"/>
    </source>
</evidence>
<dbReference type="InterPro" id="IPR003593">
    <property type="entry name" value="AAA+_ATPase"/>
</dbReference>
<dbReference type="RefSeq" id="WP_013426397.1">
    <property type="nucleotide sequence ID" value="NC_014666.1"/>
</dbReference>
<evidence type="ECO:0000256" key="4">
    <source>
        <dbReference type="ARBA" id="ARBA00022840"/>
    </source>
</evidence>
<dbReference type="PANTHER" id="PTHR43820:SF4">
    <property type="entry name" value="HIGH-AFFINITY BRANCHED-CHAIN AMINO ACID TRANSPORT ATP-BINDING PROTEIN LIVF"/>
    <property type="match status" value="1"/>
</dbReference>
<dbReference type="EMBL" id="CP002299">
    <property type="protein sequence ID" value="ADP83279.1"/>
    <property type="molecule type" value="Genomic_DNA"/>
</dbReference>
<feature type="domain" description="ABC transporter" evidence="6">
    <location>
        <begin position="9"/>
        <end position="230"/>
    </location>
</feature>
<dbReference type="Pfam" id="PF00005">
    <property type="entry name" value="ABC_tran"/>
    <property type="match status" value="1"/>
</dbReference>
<dbReference type="HOGENOM" id="CLU_000604_1_2_11"/>
<dbReference type="InterPro" id="IPR052156">
    <property type="entry name" value="BCAA_Transport_ATP-bd_LivF"/>
</dbReference>
<accession>E3J886</accession>
<dbReference type="GO" id="GO:0015807">
    <property type="term" value="P:L-amino acid transport"/>
    <property type="evidence" value="ECO:0007669"/>
    <property type="project" value="TreeGrafter"/>
</dbReference>
<dbReference type="OrthoDB" id="5179231at2"/>
<sequence length="235" mass="25193">MPAETAPVLEARGLFAGYRKVPCVRDVSLDVRPGEIVVVLGPNGAGKTTTLLTMAGALPGLGGEVLWRDSPMKAALHHRVRAGLGVIPEERSVISRLSVHDNLRIGRGPIEHALELFPELRPLLRRRAGLLSGGEQRMLLTARALAADPAVLLADELSLGLAPKIVTRLMQALRGAADRGTGVLLVEQHARQALAVADRAYILQRGSLVWSGSADEARQNLRRIERAYLGQDVGA</sequence>
<evidence type="ECO:0000256" key="2">
    <source>
        <dbReference type="ARBA" id="ARBA00022448"/>
    </source>
</evidence>
<organism evidence="7 8">
    <name type="scientific">Pseudofrankia inefficax (strain DSM 45817 / CECT 9037 / DDB 130130 / EuI1c)</name>
    <name type="common">Frankia inefficax</name>
    <dbReference type="NCBI Taxonomy" id="298654"/>
    <lineage>
        <taxon>Bacteria</taxon>
        <taxon>Bacillati</taxon>
        <taxon>Actinomycetota</taxon>
        <taxon>Actinomycetes</taxon>
        <taxon>Frankiales</taxon>
        <taxon>Frankiaceae</taxon>
        <taxon>Pseudofrankia</taxon>
    </lineage>
</organism>